<evidence type="ECO:0000313" key="1">
    <source>
        <dbReference type="EMBL" id="AGR40713.1"/>
    </source>
</evidence>
<evidence type="ECO:0000313" key="2">
    <source>
        <dbReference type="Proteomes" id="UP000014984"/>
    </source>
</evidence>
<proteinExistence type="predicted"/>
<dbReference type="STRING" id="1276220.STAIW_v1c00160"/>
<sequence>MPIFIFRGVEKSKVEEYFSKIEELSEIIDVDIKK</sequence>
<protein>
    <submittedName>
        <fullName evidence="1">Uncharacterized protein</fullName>
    </submittedName>
</protein>
<dbReference type="AlphaFoldDB" id="S5MAD9"/>
<organism evidence="1 2">
    <name type="scientific">Spiroplasma taiwanense CT-1</name>
    <dbReference type="NCBI Taxonomy" id="1276220"/>
    <lineage>
        <taxon>Bacteria</taxon>
        <taxon>Bacillati</taxon>
        <taxon>Mycoplasmatota</taxon>
        <taxon>Mollicutes</taxon>
        <taxon>Entomoplasmatales</taxon>
        <taxon>Spiroplasmataceae</taxon>
        <taxon>Spiroplasma</taxon>
    </lineage>
</organism>
<gene>
    <name evidence="1" type="ORF">STAIW_v1c00160</name>
</gene>
<dbReference type="OrthoDB" id="389471at2"/>
<dbReference type="HOGENOM" id="CLU_3376114_0_0_14"/>
<name>S5MAD9_9MOLU</name>
<accession>S5MAD9</accession>
<dbReference type="KEGG" id="stai:STAIW_v1c00160"/>
<keyword evidence="2" id="KW-1185">Reference proteome</keyword>
<dbReference type="RefSeq" id="WP_020833852.1">
    <property type="nucleotide sequence ID" value="NC_021846.1"/>
</dbReference>
<dbReference type="Proteomes" id="UP000014984">
    <property type="component" value="Chromosome"/>
</dbReference>
<dbReference type="EMBL" id="CP005074">
    <property type="protein sequence ID" value="AGR40713.1"/>
    <property type="molecule type" value="Genomic_DNA"/>
</dbReference>
<reference evidence="1 2" key="1">
    <citation type="journal article" date="2013" name="Genome Biol. Evol.">
        <title>Comparison of metabolic capacities and inference of gene content evolution in mosquito-associated Spiroplasma diminutum and S. taiwanense.</title>
        <authorList>
            <person name="Lo W.S."/>
            <person name="Ku C."/>
            <person name="Chen L.L."/>
            <person name="Chang T.H."/>
            <person name="Kuo C.H."/>
        </authorList>
    </citation>
    <scope>NUCLEOTIDE SEQUENCE [LARGE SCALE GENOMIC DNA]</scope>
    <source>
        <strain evidence="1">CT-1</strain>
    </source>
</reference>